<feature type="domain" description="ISXO2-like transposase" evidence="1">
    <location>
        <begin position="76"/>
        <end position="221"/>
    </location>
</feature>
<dbReference type="OrthoDB" id="6052740at2759"/>
<dbReference type="NCBIfam" id="NF033547">
    <property type="entry name" value="transpos_IS1595"/>
    <property type="match status" value="1"/>
</dbReference>
<organism evidence="2 3">
    <name type="scientific">Mytilus coruscus</name>
    <name type="common">Sea mussel</name>
    <dbReference type="NCBI Taxonomy" id="42192"/>
    <lineage>
        <taxon>Eukaryota</taxon>
        <taxon>Metazoa</taxon>
        <taxon>Spiralia</taxon>
        <taxon>Lophotrochozoa</taxon>
        <taxon>Mollusca</taxon>
        <taxon>Bivalvia</taxon>
        <taxon>Autobranchia</taxon>
        <taxon>Pteriomorphia</taxon>
        <taxon>Mytilida</taxon>
        <taxon>Mytiloidea</taxon>
        <taxon>Mytilidae</taxon>
        <taxon>Mytilinae</taxon>
        <taxon>Mytilus</taxon>
    </lineage>
</organism>
<evidence type="ECO:0000313" key="2">
    <source>
        <dbReference type="EMBL" id="CAC5400622.1"/>
    </source>
</evidence>
<protein>
    <recommendedName>
        <fullName evidence="1">ISXO2-like transposase domain-containing protein</fullName>
    </recommendedName>
</protein>
<dbReference type="PANTHER" id="PTHR47163:SF2">
    <property type="entry name" value="SI:DKEY-17M8.2"/>
    <property type="match status" value="1"/>
</dbReference>
<dbReference type="EMBL" id="CACVKT020006264">
    <property type="protein sequence ID" value="CAC5400622.1"/>
    <property type="molecule type" value="Genomic_DNA"/>
</dbReference>
<accession>A0A6J8D055</accession>
<dbReference type="InterPro" id="IPR024445">
    <property type="entry name" value="Tnp_ISXO2-like"/>
</dbReference>
<proteinExistence type="predicted"/>
<dbReference type="InterPro" id="IPR053164">
    <property type="entry name" value="IS1016-like_transposase"/>
</dbReference>
<reference evidence="2 3" key="1">
    <citation type="submission" date="2020-06" db="EMBL/GenBank/DDBJ databases">
        <authorList>
            <person name="Li R."/>
            <person name="Bekaert M."/>
        </authorList>
    </citation>
    <scope>NUCLEOTIDE SEQUENCE [LARGE SCALE GENOMIC DNA]</scope>
    <source>
        <strain evidence="3">wild</strain>
    </source>
</reference>
<dbReference type="PANTHER" id="PTHR47163">
    <property type="entry name" value="DDE_TNP_IS1595 DOMAIN-CONTAINING PROTEIN"/>
    <property type="match status" value="1"/>
</dbReference>
<evidence type="ECO:0000259" key="1">
    <source>
        <dbReference type="SMART" id="SM01126"/>
    </source>
</evidence>
<evidence type="ECO:0000313" key="3">
    <source>
        <dbReference type="Proteomes" id="UP000507470"/>
    </source>
</evidence>
<dbReference type="Proteomes" id="UP000507470">
    <property type="component" value="Unassembled WGS sequence"/>
</dbReference>
<dbReference type="SMART" id="SM01126">
    <property type="entry name" value="DDE_Tnp_IS1595"/>
    <property type="match status" value="1"/>
</dbReference>
<name>A0A6J8D055_MYTCO</name>
<keyword evidence="3" id="KW-1185">Reference proteome</keyword>
<gene>
    <name evidence="2" type="ORF">MCOR_34787</name>
</gene>
<dbReference type="Pfam" id="PF12762">
    <property type="entry name" value="DDE_Tnp_IS1595"/>
    <property type="match status" value="1"/>
</dbReference>
<dbReference type="AlphaFoldDB" id="A0A6J8D055"/>
<sequence>MTSSDSYWDSVLKSAISNGFFQFFENISSPANCLKWMRSNGLLKKAKHCDDCNIWCSQVRQSEKVDHWRILEDTYQLGEDNDDIVAIDESKFGRKRKYAKGSTRDQEGTWVFGMVERKRQRVFVFAAGDRKRVTLQPYIQAHIKSGATVHSDEFSTYFNLKDIDYNHKTVNHSEEFVSAEGIHTNTIEGFWGNSKQHFTQIPGVNRNLLGPHLDEIMYRWNY</sequence>